<dbReference type="EMBL" id="QGKL01000006">
    <property type="protein sequence ID" value="PWQ99321.1"/>
    <property type="molecule type" value="Genomic_DNA"/>
</dbReference>
<protein>
    <submittedName>
        <fullName evidence="2">Uncharacterized protein</fullName>
    </submittedName>
</protein>
<accession>A0A317CM69</accession>
<gene>
    <name evidence="2" type="ORF">DKT75_01070</name>
</gene>
<dbReference type="Proteomes" id="UP000245506">
    <property type="component" value="Unassembled WGS sequence"/>
</dbReference>
<evidence type="ECO:0000313" key="3">
    <source>
        <dbReference type="Proteomes" id="UP000245506"/>
    </source>
</evidence>
<keyword evidence="1" id="KW-1133">Transmembrane helix</keyword>
<proteinExistence type="predicted"/>
<sequence>MTWGFFWEQLDRFGIIIGLITGVITMLIWLHLKWREKKDNDLIAVNLLDLSVGYKATLPCKIRRKNLTRAELQGLLGMLPMNEKGKRYELDGLNHVDFFSSLEKAQVSRDIYEVNILCTNDDLMQFDKARLETFCEISEI</sequence>
<keyword evidence="3" id="KW-1185">Reference proteome</keyword>
<dbReference type="AlphaFoldDB" id="A0A317CM69"/>
<keyword evidence="1" id="KW-0812">Transmembrane</keyword>
<dbReference type="RefSeq" id="WP_109821587.1">
    <property type="nucleotide sequence ID" value="NZ_QGKL01000006.1"/>
</dbReference>
<evidence type="ECO:0000313" key="2">
    <source>
        <dbReference type="EMBL" id="PWQ99321.1"/>
    </source>
</evidence>
<comment type="caution">
    <text evidence="2">The sequence shown here is derived from an EMBL/GenBank/DDBJ whole genome shotgun (WGS) entry which is preliminary data.</text>
</comment>
<name>A0A317CM69_9GAMM</name>
<dbReference type="OrthoDB" id="5625343at2"/>
<evidence type="ECO:0000256" key="1">
    <source>
        <dbReference type="SAM" id="Phobius"/>
    </source>
</evidence>
<organism evidence="2 3">
    <name type="scientific">Leucothrix arctica</name>
    <dbReference type="NCBI Taxonomy" id="1481894"/>
    <lineage>
        <taxon>Bacteria</taxon>
        <taxon>Pseudomonadati</taxon>
        <taxon>Pseudomonadota</taxon>
        <taxon>Gammaproteobacteria</taxon>
        <taxon>Thiotrichales</taxon>
        <taxon>Thiotrichaceae</taxon>
        <taxon>Leucothrix</taxon>
    </lineage>
</organism>
<reference evidence="2 3" key="1">
    <citation type="submission" date="2018-05" db="EMBL/GenBank/DDBJ databases">
        <title>Leucothrix arctica sp. nov., isolated from Arctic seawater.</title>
        <authorList>
            <person name="Choi A."/>
            <person name="Baek K."/>
        </authorList>
    </citation>
    <scope>NUCLEOTIDE SEQUENCE [LARGE SCALE GENOMIC DNA]</scope>
    <source>
        <strain evidence="2 3">IMCC9719</strain>
    </source>
</reference>
<feature type="transmembrane region" description="Helical" evidence="1">
    <location>
        <begin position="12"/>
        <end position="32"/>
    </location>
</feature>
<keyword evidence="1" id="KW-0472">Membrane</keyword>